<dbReference type="PROSITE" id="PS00028">
    <property type="entry name" value="ZINC_FINGER_C2H2_1"/>
    <property type="match status" value="3"/>
</dbReference>
<keyword evidence="4" id="KW-0862">Zinc</keyword>
<evidence type="ECO:0000256" key="4">
    <source>
        <dbReference type="ARBA" id="ARBA00022833"/>
    </source>
</evidence>
<dbReference type="Pfam" id="PF00096">
    <property type="entry name" value="zf-C2H2"/>
    <property type="match status" value="1"/>
</dbReference>
<gene>
    <name evidence="7" type="ORF">G9C98_004847</name>
</gene>
<dbReference type="SMART" id="SM00355">
    <property type="entry name" value="ZnF_C2H2"/>
    <property type="match status" value="7"/>
</dbReference>
<dbReference type="PANTHER" id="PTHR24379">
    <property type="entry name" value="KRAB AND ZINC FINGER DOMAIN-CONTAINING"/>
    <property type="match status" value="1"/>
</dbReference>
<feature type="domain" description="C2H2-type" evidence="6">
    <location>
        <begin position="205"/>
        <end position="228"/>
    </location>
</feature>
<organism evidence="7 8">
    <name type="scientific">Cotesia typhae</name>
    <dbReference type="NCBI Taxonomy" id="2053667"/>
    <lineage>
        <taxon>Eukaryota</taxon>
        <taxon>Metazoa</taxon>
        <taxon>Ecdysozoa</taxon>
        <taxon>Arthropoda</taxon>
        <taxon>Hexapoda</taxon>
        <taxon>Insecta</taxon>
        <taxon>Pterygota</taxon>
        <taxon>Neoptera</taxon>
        <taxon>Endopterygota</taxon>
        <taxon>Hymenoptera</taxon>
        <taxon>Apocrita</taxon>
        <taxon>Ichneumonoidea</taxon>
        <taxon>Braconidae</taxon>
        <taxon>Microgastrinae</taxon>
        <taxon>Cotesia</taxon>
    </lineage>
</organism>
<reference evidence="7" key="1">
    <citation type="submission" date="2020-03" db="EMBL/GenBank/DDBJ databases">
        <authorList>
            <person name="Chebbi M.A."/>
            <person name="Drezen J.M."/>
        </authorList>
    </citation>
    <scope>NUCLEOTIDE SEQUENCE</scope>
    <source>
        <tissue evidence="7">Whole body</tissue>
    </source>
</reference>
<proteinExistence type="predicted"/>
<feature type="domain" description="C2H2-type" evidence="6">
    <location>
        <begin position="31"/>
        <end position="59"/>
    </location>
</feature>
<evidence type="ECO:0000256" key="3">
    <source>
        <dbReference type="ARBA" id="ARBA00022771"/>
    </source>
</evidence>
<keyword evidence="3 5" id="KW-0863">Zinc-finger</keyword>
<keyword evidence="8" id="KW-1185">Reference proteome</keyword>
<dbReference type="InterPro" id="IPR013087">
    <property type="entry name" value="Znf_C2H2_type"/>
</dbReference>
<evidence type="ECO:0000313" key="7">
    <source>
        <dbReference type="EMBL" id="KAG8036267.1"/>
    </source>
</evidence>
<keyword evidence="2" id="KW-0677">Repeat</keyword>
<name>A0A8J5QUN9_9HYME</name>
<evidence type="ECO:0000256" key="5">
    <source>
        <dbReference type="PROSITE-ProRule" id="PRU00042"/>
    </source>
</evidence>
<dbReference type="Proteomes" id="UP000729913">
    <property type="component" value="Unassembled WGS sequence"/>
</dbReference>
<dbReference type="AlphaFoldDB" id="A0A8J5QUN9"/>
<dbReference type="PROSITE" id="PS50157">
    <property type="entry name" value="ZINC_FINGER_C2H2_2"/>
    <property type="match status" value="4"/>
</dbReference>
<dbReference type="OrthoDB" id="8685330at2759"/>
<feature type="domain" description="C2H2-type" evidence="6">
    <location>
        <begin position="115"/>
        <end position="139"/>
    </location>
</feature>
<protein>
    <recommendedName>
        <fullName evidence="6">C2H2-type domain-containing protein</fullName>
    </recommendedName>
</protein>
<evidence type="ECO:0000313" key="8">
    <source>
        <dbReference type="Proteomes" id="UP000729913"/>
    </source>
</evidence>
<reference evidence="7" key="2">
    <citation type="submission" date="2021-04" db="EMBL/GenBank/DDBJ databases">
        <title>Genome-wide patterns of bracovirus chromosomal integration into multiple host tissues during parasitism.</title>
        <authorList>
            <person name="Chebbi M.A.C."/>
        </authorList>
    </citation>
    <scope>NUCLEOTIDE SEQUENCE</scope>
    <source>
        <tissue evidence="7">Whole body</tissue>
    </source>
</reference>
<evidence type="ECO:0000256" key="1">
    <source>
        <dbReference type="ARBA" id="ARBA00022723"/>
    </source>
</evidence>
<accession>A0A8J5QUN9</accession>
<comment type="caution">
    <text evidence="7">The sequence shown here is derived from an EMBL/GenBank/DDBJ whole genome shotgun (WGS) entry which is preliminary data.</text>
</comment>
<evidence type="ECO:0000259" key="6">
    <source>
        <dbReference type="PROSITE" id="PS50157"/>
    </source>
</evidence>
<sequence>MSSHPPYTFAEATSRDLERLSKMERTKNKYYKCTICNFKTGTLRCLNNHLRRFHNDKTPYICTECSYSSTNLRALNVHINHHFAKETYRCSQCTYSTACNSDLLSHIEIHKSKKYKCDICRSLFSKQESFSKHKLDNHTVFPFNQTAKCKFCDDQFTNKYNKKLHLMTHEHKNKKFHKCNRCIYMTLSVKQFKKHMDEHKFNRLFICNDCSKSFPLKKLLVQHRSNFHYEINN</sequence>
<keyword evidence="1" id="KW-0479">Metal-binding</keyword>
<dbReference type="PANTHER" id="PTHR24379:SF121">
    <property type="entry name" value="C2H2-TYPE DOMAIN-CONTAINING PROTEIN"/>
    <property type="match status" value="1"/>
</dbReference>
<evidence type="ECO:0000256" key="2">
    <source>
        <dbReference type="ARBA" id="ARBA00022737"/>
    </source>
</evidence>
<dbReference type="EMBL" id="JAAOIC020000049">
    <property type="protein sequence ID" value="KAG8036267.1"/>
    <property type="molecule type" value="Genomic_DNA"/>
</dbReference>
<feature type="domain" description="C2H2-type" evidence="6">
    <location>
        <begin position="88"/>
        <end position="115"/>
    </location>
</feature>
<dbReference type="GO" id="GO:0008270">
    <property type="term" value="F:zinc ion binding"/>
    <property type="evidence" value="ECO:0007669"/>
    <property type="project" value="UniProtKB-KW"/>
</dbReference>